<evidence type="ECO:0000313" key="4">
    <source>
        <dbReference type="Proteomes" id="UP000677054"/>
    </source>
</evidence>
<accession>A0A7R8X9X5</accession>
<dbReference type="AlphaFoldDB" id="A0A7R8X9X5"/>
<evidence type="ECO:0000313" key="3">
    <source>
        <dbReference type="EMBL" id="CAD7245961.1"/>
    </source>
</evidence>
<sequence length="151" mass="15734">MKTLIILCFCMTTVFATEGWVDCGGSSLDNQLDISGCPRVPCQVEPGDRITITGSGIAGVYSRTLAPLVLITLAGIELDITEELGLDLDACNGLITGDCPIEVGESVVYTATGTLFDLPGLSGELNVTMIIAGDAGRDDPVSCGVVLFEFI</sequence>
<feature type="domain" description="MD-2-related lipid-recognition" evidence="2">
    <location>
        <begin position="20"/>
        <end position="148"/>
    </location>
</feature>
<dbReference type="OrthoDB" id="6489092at2759"/>
<dbReference type="EMBL" id="CAJPEV010001002">
    <property type="protein sequence ID" value="CAG0890053.1"/>
    <property type="molecule type" value="Genomic_DNA"/>
</dbReference>
<name>A0A7R8X9X5_9CRUS</name>
<dbReference type="Pfam" id="PF02221">
    <property type="entry name" value="E1_DerP2_DerF2"/>
    <property type="match status" value="1"/>
</dbReference>
<protein>
    <recommendedName>
        <fullName evidence="2">MD-2-related lipid-recognition domain-containing protein</fullName>
    </recommendedName>
</protein>
<keyword evidence="4" id="KW-1185">Reference proteome</keyword>
<dbReference type="Gene3D" id="2.60.40.770">
    <property type="match status" value="1"/>
</dbReference>
<dbReference type="SUPFAM" id="SSF81296">
    <property type="entry name" value="E set domains"/>
    <property type="match status" value="1"/>
</dbReference>
<dbReference type="SMART" id="SM00737">
    <property type="entry name" value="ML"/>
    <property type="match status" value="1"/>
</dbReference>
<evidence type="ECO:0000259" key="2">
    <source>
        <dbReference type="SMART" id="SM00737"/>
    </source>
</evidence>
<reference evidence="3" key="1">
    <citation type="submission" date="2020-11" db="EMBL/GenBank/DDBJ databases">
        <authorList>
            <person name="Tran Van P."/>
        </authorList>
    </citation>
    <scope>NUCLEOTIDE SEQUENCE</scope>
</reference>
<dbReference type="InterPro" id="IPR003172">
    <property type="entry name" value="ML_dom"/>
</dbReference>
<gene>
    <name evidence="3" type="ORF">DSTB1V02_LOCUS5827</name>
</gene>
<feature type="chain" id="PRO_5036209091" description="MD-2-related lipid-recognition domain-containing protein" evidence="1">
    <location>
        <begin position="17"/>
        <end position="151"/>
    </location>
</feature>
<proteinExistence type="predicted"/>
<organism evidence="3">
    <name type="scientific">Darwinula stevensoni</name>
    <dbReference type="NCBI Taxonomy" id="69355"/>
    <lineage>
        <taxon>Eukaryota</taxon>
        <taxon>Metazoa</taxon>
        <taxon>Ecdysozoa</taxon>
        <taxon>Arthropoda</taxon>
        <taxon>Crustacea</taxon>
        <taxon>Oligostraca</taxon>
        <taxon>Ostracoda</taxon>
        <taxon>Podocopa</taxon>
        <taxon>Podocopida</taxon>
        <taxon>Darwinulocopina</taxon>
        <taxon>Darwinuloidea</taxon>
        <taxon>Darwinulidae</taxon>
        <taxon>Darwinula</taxon>
    </lineage>
</organism>
<feature type="signal peptide" evidence="1">
    <location>
        <begin position="1"/>
        <end position="16"/>
    </location>
</feature>
<dbReference type="EMBL" id="LR900519">
    <property type="protein sequence ID" value="CAD7245961.1"/>
    <property type="molecule type" value="Genomic_DNA"/>
</dbReference>
<dbReference type="Proteomes" id="UP000677054">
    <property type="component" value="Unassembled WGS sequence"/>
</dbReference>
<dbReference type="InterPro" id="IPR014756">
    <property type="entry name" value="Ig_E-set"/>
</dbReference>
<keyword evidence="1" id="KW-0732">Signal</keyword>
<evidence type="ECO:0000256" key="1">
    <source>
        <dbReference type="SAM" id="SignalP"/>
    </source>
</evidence>